<dbReference type="AlphaFoldDB" id="A0A9W9AU10"/>
<gene>
    <name evidence="2" type="ORF">J3R30DRAFT_3694153</name>
</gene>
<organism evidence="2 3">
    <name type="scientific">Lentinula aciculospora</name>
    <dbReference type="NCBI Taxonomy" id="153920"/>
    <lineage>
        <taxon>Eukaryota</taxon>
        <taxon>Fungi</taxon>
        <taxon>Dikarya</taxon>
        <taxon>Basidiomycota</taxon>
        <taxon>Agaricomycotina</taxon>
        <taxon>Agaricomycetes</taxon>
        <taxon>Agaricomycetidae</taxon>
        <taxon>Agaricales</taxon>
        <taxon>Marasmiineae</taxon>
        <taxon>Omphalotaceae</taxon>
        <taxon>Lentinula</taxon>
    </lineage>
</organism>
<evidence type="ECO:0000313" key="3">
    <source>
        <dbReference type="Proteomes" id="UP001150266"/>
    </source>
</evidence>
<feature type="compositionally biased region" description="Basic and acidic residues" evidence="1">
    <location>
        <begin position="278"/>
        <end position="291"/>
    </location>
</feature>
<feature type="compositionally biased region" description="Polar residues" evidence="1">
    <location>
        <begin position="307"/>
        <end position="320"/>
    </location>
</feature>
<evidence type="ECO:0000313" key="2">
    <source>
        <dbReference type="EMBL" id="KAJ4490500.1"/>
    </source>
</evidence>
<accession>A0A9W9AU10</accession>
<protein>
    <submittedName>
        <fullName evidence="2">Uncharacterized protein</fullName>
    </submittedName>
</protein>
<keyword evidence="3" id="KW-1185">Reference proteome</keyword>
<dbReference type="Proteomes" id="UP001150266">
    <property type="component" value="Unassembled WGS sequence"/>
</dbReference>
<evidence type="ECO:0000256" key="1">
    <source>
        <dbReference type="SAM" id="MobiDB-lite"/>
    </source>
</evidence>
<name>A0A9W9AU10_9AGAR</name>
<sequence>MASFPQSSNREAGLPDSFCWQELTSSEGPENLQVVEQAQASRWSLSTAGTPLQGIFPSNSRSFTRSKLAASTSTSDLHAKSPYDDPGRKRALLSIFRRNDPCAKKDHPLVVTIGIHEKTTSPTCIIQDNSNAVASPAATPKRWKRREKSLGKIVTYPTKIFGKILPRWAIPKDVTVAAPSLPDKSLKVFLEVPGEPKARLRRAETTIRRPKRSIELERLNEPMNRWSMASTQAIRSQRFSFEPKNRSWKTPPDGTCIHSATTPPPFPALTRSMTQPGSERREQIPHSESPRKPSKRSRSERHKPHSTHSSPFSQRTSSETVATIADRIVAKEPHQRDDWEFLDYYSQSSMLVNP</sequence>
<dbReference type="OrthoDB" id="2945492at2759"/>
<feature type="region of interest" description="Disordered" evidence="1">
    <location>
        <begin position="236"/>
        <end position="320"/>
    </location>
</feature>
<feature type="compositionally biased region" description="Basic residues" evidence="1">
    <location>
        <begin position="292"/>
        <end position="306"/>
    </location>
</feature>
<dbReference type="EMBL" id="JAOTPV010000001">
    <property type="protein sequence ID" value="KAJ4490500.1"/>
    <property type="molecule type" value="Genomic_DNA"/>
</dbReference>
<proteinExistence type="predicted"/>
<reference evidence="2" key="1">
    <citation type="submission" date="2022-08" db="EMBL/GenBank/DDBJ databases">
        <title>A Global Phylogenomic Analysis of the Shiitake Genus Lentinula.</title>
        <authorList>
            <consortium name="DOE Joint Genome Institute"/>
            <person name="Sierra-Patev S."/>
            <person name="Min B."/>
            <person name="Naranjo-Ortiz M."/>
            <person name="Looney B."/>
            <person name="Konkel Z."/>
            <person name="Slot J.C."/>
            <person name="Sakamoto Y."/>
            <person name="Steenwyk J.L."/>
            <person name="Rokas A."/>
            <person name="Carro J."/>
            <person name="Camarero S."/>
            <person name="Ferreira P."/>
            <person name="Molpeceres G."/>
            <person name="Ruiz-Duenas F.J."/>
            <person name="Serrano A."/>
            <person name="Henrissat B."/>
            <person name="Drula E."/>
            <person name="Hughes K.W."/>
            <person name="Mata J.L."/>
            <person name="Ishikawa N.K."/>
            <person name="Vargas-Isla R."/>
            <person name="Ushijima S."/>
            <person name="Smith C.A."/>
            <person name="Ahrendt S."/>
            <person name="Andreopoulos W."/>
            <person name="He G."/>
            <person name="Labutti K."/>
            <person name="Lipzen A."/>
            <person name="Ng V."/>
            <person name="Riley R."/>
            <person name="Sandor L."/>
            <person name="Barry K."/>
            <person name="Martinez A.T."/>
            <person name="Xiao Y."/>
            <person name="Gibbons J.G."/>
            <person name="Terashima K."/>
            <person name="Grigoriev I.V."/>
            <person name="Hibbett D.S."/>
        </authorList>
    </citation>
    <scope>NUCLEOTIDE SEQUENCE</scope>
    <source>
        <strain evidence="2">JLM2183</strain>
    </source>
</reference>
<comment type="caution">
    <text evidence="2">The sequence shown here is derived from an EMBL/GenBank/DDBJ whole genome shotgun (WGS) entry which is preliminary data.</text>
</comment>